<dbReference type="GO" id="GO:0012505">
    <property type="term" value="C:endomembrane system"/>
    <property type="evidence" value="ECO:0007669"/>
    <property type="project" value="UniProtKB-SubCell"/>
</dbReference>
<dbReference type="VEuPathDB" id="TriTrypDB:BCY84_19057"/>
<gene>
    <name evidence="7" type="ORF">C4B63_20g59</name>
</gene>
<protein>
    <submittedName>
        <fullName evidence="7">Putative dihydroxyacetone phosphate acyltransferase</fullName>
    </submittedName>
</protein>
<dbReference type="SUPFAM" id="SSF69593">
    <property type="entry name" value="Glycerol-3-phosphate (1)-acyltransferase"/>
    <property type="match status" value="1"/>
</dbReference>
<comment type="caution">
    <text evidence="7">The sequence shown here is derived from an EMBL/GenBank/DDBJ whole genome shotgun (WGS) entry which is preliminary data.</text>
</comment>
<dbReference type="VEuPathDB" id="TriTrypDB:C4B63_20g59"/>
<dbReference type="AlphaFoldDB" id="A0A2V2VKB7"/>
<keyword evidence="4" id="KW-0472">Membrane</keyword>
<evidence type="ECO:0000313" key="8">
    <source>
        <dbReference type="Proteomes" id="UP000246121"/>
    </source>
</evidence>
<dbReference type="InterPro" id="IPR045520">
    <property type="entry name" value="GPAT/DHAPAT_C"/>
</dbReference>
<organism evidence="7 8">
    <name type="scientific">Trypanosoma cruzi</name>
    <dbReference type="NCBI Taxonomy" id="5693"/>
    <lineage>
        <taxon>Eukaryota</taxon>
        <taxon>Discoba</taxon>
        <taxon>Euglenozoa</taxon>
        <taxon>Kinetoplastea</taxon>
        <taxon>Metakinetoplastina</taxon>
        <taxon>Trypanosomatida</taxon>
        <taxon>Trypanosomatidae</taxon>
        <taxon>Trypanosoma</taxon>
        <taxon>Schizotrypanum</taxon>
    </lineage>
</organism>
<keyword evidence="3 7" id="KW-0808">Transferase</keyword>
<dbReference type="VEuPathDB" id="TriTrypDB:TcBrA4_0122300"/>
<dbReference type="GO" id="GO:0006072">
    <property type="term" value="P:glycerol-3-phosphate metabolic process"/>
    <property type="evidence" value="ECO:0007669"/>
    <property type="project" value="TreeGrafter"/>
</dbReference>
<dbReference type="EMBL" id="PRFA01000020">
    <property type="protein sequence ID" value="PWU95862.1"/>
    <property type="molecule type" value="Genomic_DNA"/>
</dbReference>
<dbReference type="VEuPathDB" id="TriTrypDB:TCSYLVIO_003945"/>
<name>A0A2V2VKB7_TRYCR</name>
<dbReference type="Pfam" id="PF19277">
    <property type="entry name" value="GPAT_C"/>
    <property type="match status" value="1"/>
</dbReference>
<keyword evidence="5 7" id="KW-0012">Acyltransferase</keyword>
<dbReference type="VEuPathDB" id="TriTrypDB:TcG_01940"/>
<dbReference type="VEuPathDB" id="TriTrypDB:TcCLB.504055.40"/>
<dbReference type="GO" id="GO:0006631">
    <property type="term" value="P:fatty acid metabolic process"/>
    <property type="evidence" value="ECO:0007669"/>
    <property type="project" value="TreeGrafter"/>
</dbReference>
<dbReference type="GO" id="GO:0019432">
    <property type="term" value="P:triglyceride biosynthetic process"/>
    <property type="evidence" value="ECO:0007669"/>
    <property type="project" value="TreeGrafter"/>
</dbReference>
<evidence type="ECO:0000256" key="4">
    <source>
        <dbReference type="ARBA" id="ARBA00023136"/>
    </source>
</evidence>
<accession>A0A2V2VKB7</accession>
<evidence type="ECO:0000256" key="3">
    <source>
        <dbReference type="ARBA" id="ARBA00022679"/>
    </source>
</evidence>
<feature type="domain" description="Phospholipid/glycerol acyltransferase" evidence="6">
    <location>
        <begin position="611"/>
        <end position="741"/>
    </location>
</feature>
<dbReference type="GO" id="GO:0008654">
    <property type="term" value="P:phospholipid biosynthetic process"/>
    <property type="evidence" value="ECO:0007669"/>
    <property type="project" value="TreeGrafter"/>
</dbReference>
<evidence type="ECO:0000256" key="5">
    <source>
        <dbReference type="ARBA" id="ARBA00023315"/>
    </source>
</evidence>
<dbReference type="VEuPathDB" id="TriTrypDB:Tc_MARK_2641"/>
<dbReference type="InterPro" id="IPR022284">
    <property type="entry name" value="GPAT/DHAPAT"/>
</dbReference>
<dbReference type="VEuPathDB" id="TriTrypDB:TcCL_NonESM02367"/>
<dbReference type="GO" id="GO:0031966">
    <property type="term" value="C:mitochondrial membrane"/>
    <property type="evidence" value="ECO:0007669"/>
    <property type="project" value="TreeGrafter"/>
</dbReference>
<evidence type="ECO:0000256" key="1">
    <source>
        <dbReference type="ARBA" id="ARBA00004184"/>
    </source>
</evidence>
<evidence type="ECO:0000313" key="7">
    <source>
        <dbReference type="EMBL" id="PWU95862.1"/>
    </source>
</evidence>
<dbReference type="InterPro" id="IPR041728">
    <property type="entry name" value="GPAT/DHAPAT_LPLAT"/>
</dbReference>
<proteinExistence type="inferred from homology"/>
<dbReference type="CDD" id="cd07993">
    <property type="entry name" value="LPLAT_DHAPAT-like"/>
    <property type="match status" value="1"/>
</dbReference>
<dbReference type="VEuPathDB" id="TriTrypDB:TcCLB.506435.270"/>
<dbReference type="VEuPathDB" id="TriTrypDB:TCDM_03538"/>
<evidence type="ECO:0000259" key="6">
    <source>
        <dbReference type="SMART" id="SM00563"/>
    </source>
</evidence>
<dbReference type="SMART" id="SM00563">
    <property type="entry name" value="PlsC"/>
    <property type="match status" value="1"/>
</dbReference>
<dbReference type="GO" id="GO:0004366">
    <property type="term" value="F:glycerol-3-phosphate O-acyltransferase activity"/>
    <property type="evidence" value="ECO:0007669"/>
    <property type="project" value="TreeGrafter"/>
</dbReference>
<evidence type="ECO:0000256" key="2">
    <source>
        <dbReference type="ARBA" id="ARBA00007937"/>
    </source>
</evidence>
<dbReference type="VEuPathDB" id="TriTrypDB:ECC02_007124"/>
<dbReference type="InterPro" id="IPR002123">
    <property type="entry name" value="Plipid/glycerol_acylTrfase"/>
</dbReference>
<reference evidence="7 8" key="1">
    <citation type="journal article" date="2018" name="Microb. Genom.">
        <title>Expanding an expanded genome: long-read sequencing of Trypanosoma cruzi.</title>
        <authorList>
            <person name="Berna L."/>
            <person name="Rodriguez M."/>
            <person name="Chiribao M.L."/>
            <person name="Parodi-Talice A."/>
            <person name="Pita S."/>
            <person name="Rijo G."/>
            <person name="Alvarez-Valin F."/>
            <person name="Robello C."/>
        </authorList>
    </citation>
    <scope>NUCLEOTIDE SEQUENCE [LARGE SCALE GENOMIC DNA]</scope>
    <source>
        <strain evidence="7 8">Dm28c</strain>
    </source>
</reference>
<dbReference type="Proteomes" id="UP000246121">
    <property type="component" value="Unassembled WGS sequence"/>
</dbReference>
<sequence length="1213" mass="135612">MARSDTTGVTRRWKFRRSVIVSGDSTCWLSAACAISLATSPIFAPNAPGDPKSIVVMNRFDVSPGILYGDKCQATGSCTSSSFAAFESLCRDLTKGVEIMKHVAFAVDAPQMNETECFVADVQSDLYVYISAWSDADSCGHAPLSSLASLRKSGGYLVILCDGATQRSAWEAAQTHLPGWTVLGFCVPSFAPPSFDLHLTRSFVRRCHAMKGILECVSLGVAMGTVKHLPVGFRDPLRVVPLDVALITAMTAVLLHKDNGLGFISADAAMMKLGCAADNVLVWGMVAEYLMDYYGRIGPAALGDLPFPQLLDTQPTLQLSANVSDWVNYGVSLMMPFCCYYAHQVTQRRKRLLSELPDSTTTEYIRGALGSIDAAVKCITAVAAARVSPSHTVDYSDAAKPLSASVSFNETYYQQLLQIVTRDASLRELLPLILLRNVQWDLYIKVIAQAVLEGVALRIFKWPLSLPPPVPLYHNDIVFHGTRRVPSTSLIPRRWFSDVHWTARVGVKPDGERFAASPGLTKESISRILAHPSVLRIMGEVAKEENSSEDAVRERAMAILRTVGDNLNHFQLRLFGFFVRRVLFRLYDEVSLNSGAFERLYNLVNTPRVGVILLPSHRSYVDFIIMTYLLVVMGFSPPHVCAGDDFLRMGPIARLMRGSGAFFMRRSFRDDQLYYTLFREYVRQLVLRRRTLEFFIEGTRSRTGKTLCPKLGILRFITDAFLESKGELDDVYFIPISLSYDELLETRLYADEQFGVSKPSENMGNLFRARSLLKTRHGKIHVYIGEAFSLRHFQDQPLQCPAPFEPRGEKDLDASPRKNRITPPRVLLNLAWHATHSIEENTVVTPTALVAMVLNVFAPTAGTVPLAEVYRHMTWLHTNIVRRKGALSDDCANSDVETMTRRGITHLQEFVEVLSDDAEKIRVRQDVGSFMGITICSNQLVHVFRDEAVVAVAARMYGEVQASGSVLRVERQHLKEGCRQLRQLLSSEFQDYLPFCPYTFDSWFEHTLLRLLSCEEPNTESEVFLSLGGTTAEAEKRKQDKGNNLSIERPNNVFIPMTRLYRFLIATLSPFMESLFFVSLALSAVVEPGSERVVYKCLLLKACQACILELYDAKRVAHPQSGGSGLLKSALEGIAMLHGVEPDPAAKEAAYLIPATADRTVLLERLQQLMRHVCDIRSSSPKLLRGEEQKKAREDILKEYVKQLTRMKRPSKM</sequence>
<dbReference type="PANTHER" id="PTHR12563">
    <property type="entry name" value="GLYCEROL-3-PHOSPHATE ACYLTRANSFERASE"/>
    <property type="match status" value="1"/>
</dbReference>
<dbReference type="Pfam" id="PF01553">
    <property type="entry name" value="Acyltransferase"/>
    <property type="match status" value="1"/>
</dbReference>
<comment type="subcellular location">
    <subcellularLocation>
        <location evidence="1">Endomembrane system</location>
        <topology evidence="1">Peripheral membrane protein</topology>
    </subcellularLocation>
</comment>
<dbReference type="PANTHER" id="PTHR12563:SF17">
    <property type="entry name" value="DIHYDROXYACETONE PHOSPHATE ACYLTRANSFERASE"/>
    <property type="match status" value="1"/>
</dbReference>
<dbReference type="VEuPathDB" id="TriTrypDB:C3747_25g176"/>
<comment type="similarity">
    <text evidence="2">Belongs to the GPAT/DAPAT family.</text>
</comment>